<dbReference type="STRING" id="1123350.SAMN02744040_01404"/>
<evidence type="ECO:0000256" key="1">
    <source>
        <dbReference type="ARBA" id="ARBA00022598"/>
    </source>
</evidence>
<feature type="active site" description="Charge relay system" evidence="6">
    <location>
        <position position="154"/>
    </location>
</feature>
<evidence type="ECO:0000256" key="5">
    <source>
        <dbReference type="ARBA" id="ARBA00025295"/>
    </source>
</evidence>
<dbReference type="PANTHER" id="PTHR11895">
    <property type="entry name" value="TRANSAMIDASE"/>
    <property type="match status" value="1"/>
</dbReference>
<feature type="active site" description="Acyl-ester intermediate" evidence="6">
    <location>
        <position position="178"/>
    </location>
</feature>
<keyword evidence="2 6" id="KW-0547">Nucleotide-binding</keyword>
<keyword evidence="1 6" id="KW-0436">Ligase</keyword>
<protein>
    <recommendedName>
        <fullName evidence="6">Glutamyl-tRNA(Gln) amidotransferase subunit A</fullName>
        <shortName evidence="6">Glu-ADT subunit A</shortName>
        <ecNumber evidence="6">6.3.5.7</ecNumber>
    </recommendedName>
</protein>
<dbReference type="InterPro" id="IPR023631">
    <property type="entry name" value="Amidase_dom"/>
</dbReference>
<dbReference type="EMBL" id="FQXH01000013">
    <property type="protein sequence ID" value="SHH26526.1"/>
    <property type="molecule type" value="Genomic_DNA"/>
</dbReference>
<reference evidence="9" key="1">
    <citation type="submission" date="2016-11" db="EMBL/GenBank/DDBJ databases">
        <authorList>
            <person name="Varghese N."/>
            <person name="Submissions S."/>
        </authorList>
    </citation>
    <scope>NUCLEOTIDE SEQUENCE [LARGE SCALE GENOMIC DNA]</scope>
    <source>
        <strain evidence="9">DSM 15285</strain>
    </source>
</reference>
<comment type="similarity">
    <text evidence="6">Belongs to the amidase family. GatA subfamily.</text>
</comment>
<sequence>MKLYEMTLKEVSEKIKNKEITSLELTESVLNRIKEVEGKVESFISVTEEYAINKAKEVDKKIEKGEKLSPLAGIPMAVKDNICTDGIKTTCASKMLENFIPPYDATVVKKLNKAGAVMVGKTNMDEFAMGSSTENSAFKNTKNPWDLTRVPGGSSGGSASAVAAGQAFYSLGSDTGGSVKQPASLTGLVGLRPTYGRISRYGLIAFGSSLDQIGIFTKDVTDCALVLKEIAGKDDMDGTSANIEVPDYTKYLDNNVKGIKIGIPKEYFGQGVDEDVKNAVLKSVELLKEMGAEVKEISLPHTDYAIATYYVIAPSEASSNLARFDGIRYGYRAKEYGSLEELYKKSRSEGFGDEVKRRIMIGTYALSAGYYDAYYKKALKVRTLIKNDFVNAFEDVDVIITPTAPNIAFKIGEKTSDPMAMYMEDICTVPSCLAGVPGMSIPCGFKNGLPIGMQIIGNHFDEATMLKVAYAFECATDFKNKRASL</sequence>
<dbReference type="GO" id="GO:0005524">
    <property type="term" value="F:ATP binding"/>
    <property type="evidence" value="ECO:0007669"/>
    <property type="project" value="UniProtKB-KW"/>
</dbReference>
<dbReference type="PANTHER" id="PTHR11895:SF151">
    <property type="entry name" value="GLUTAMYL-TRNA(GLN) AMIDOTRANSFERASE SUBUNIT A"/>
    <property type="match status" value="1"/>
</dbReference>
<dbReference type="InterPro" id="IPR000120">
    <property type="entry name" value="Amidase"/>
</dbReference>
<feature type="domain" description="Amidase" evidence="7">
    <location>
        <begin position="24"/>
        <end position="466"/>
    </location>
</feature>
<dbReference type="OrthoDB" id="9811471at2"/>
<keyword evidence="3 6" id="KW-0067">ATP-binding</keyword>
<proteinExistence type="inferred from homology"/>
<comment type="catalytic activity">
    <reaction evidence="6">
        <text>L-glutamyl-tRNA(Gln) + L-glutamine + ATP + H2O = L-glutaminyl-tRNA(Gln) + L-glutamate + ADP + phosphate + H(+)</text>
        <dbReference type="Rhea" id="RHEA:17521"/>
        <dbReference type="Rhea" id="RHEA-COMP:9681"/>
        <dbReference type="Rhea" id="RHEA-COMP:9684"/>
        <dbReference type="ChEBI" id="CHEBI:15377"/>
        <dbReference type="ChEBI" id="CHEBI:15378"/>
        <dbReference type="ChEBI" id="CHEBI:29985"/>
        <dbReference type="ChEBI" id="CHEBI:30616"/>
        <dbReference type="ChEBI" id="CHEBI:43474"/>
        <dbReference type="ChEBI" id="CHEBI:58359"/>
        <dbReference type="ChEBI" id="CHEBI:78520"/>
        <dbReference type="ChEBI" id="CHEBI:78521"/>
        <dbReference type="ChEBI" id="CHEBI:456216"/>
        <dbReference type="EC" id="6.3.5.7"/>
    </reaction>
</comment>
<dbReference type="AlphaFoldDB" id="A0A1M5RK55"/>
<dbReference type="RefSeq" id="WP_072725016.1">
    <property type="nucleotide sequence ID" value="NZ_FQXH01000013.1"/>
</dbReference>
<comment type="function">
    <text evidence="5 6">Allows the formation of correctly charged Gln-tRNA(Gln) through the transamidation of misacylated Glu-tRNA(Gln) in organisms which lack glutaminyl-tRNA synthetase. The reaction takes place in the presence of glutamine and ATP through an activated gamma-phospho-Glu-tRNA(Gln).</text>
</comment>
<gene>
    <name evidence="6" type="primary">gatA</name>
    <name evidence="8" type="ORF">SAMN02744040_01404</name>
</gene>
<comment type="subunit">
    <text evidence="6">Heterotrimer of A, B and C subunits.</text>
</comment>
<evidence type="ECO:0000313" key="9">
    <source>
        <dbReference type="Proteomes" id="UP000242520"/>
    </source>
</evidence>
<organism evidence="8 9">
    <name type="scientific">Tepidibacter thalassicus DSM 15285</name>
    <dbReference type="NCBI Taxonomy" id="1123350"/>
    <lineage>
        <taxon>Bacteria</taxon>
        <taxon>Bacillati</taxon>
        <taxon>Bacillota</taxon>
        <taxon>Clostridia</taxon>
        <taxon>Peptostreptococcales</taxon>
        <taxon>Peptostreptococcaceae</taxon>
        <taxon>Tepidibacter</taxon>
    </lineage>
</organism>
<evidence type="ECO:0000256" key="6">
    <source>
        <dbReference type="HAMAP-Rule" id="MF_00120"/>
    </source>
</evidence>
<evidence type="ECO:0000256" key="2">
    <source>
        <dbReference type="ARBA" id="ARBA00022741"/>
    </source>
</evidence>
<dbReference type="Gene3D" id="3.90.1300.10">
    <property type="entry name" value="Amidase signature (AS) domain"/>
    <property type="match status" value="1"/>
</dbReference>
<dbReference type="Pfam" id="PF01425">
    <property type="entry name" value="Amidase"/>
    <property type="match status" value="1"/>
</dbReference>
<dbReference type="EC" id="6.3.5.7" evidence="6"/>
<feature type="active site" description="Charge relay system" evidence="6">
    <location>
        <position position="79"/>
    </location>
</feature>
<keyword evidence="9" id="KW-1185">Reference proteome</keyword>
<keyword evidence="8" id="KW-0808">Transferase</keyword>
<evidence type="ECO:0000259" key="7">
    <source>
        <dbReference type="Pfam" id="PF01425"/>
    </source>
</evidence>
<dbReference type="GO" id="GO:0016740">
    <property type="term" value="F:transferase activity"/>
    <property type="evidence" value="ECO:0007669"/>
    <property type="project" value="UniProtKB-KW"/>
</dbReference>
<dbReference type="GO" id="GO:0030956">
    <property type="term" value="C:glutamyl-tRNA(Gln) amidotransferase complex"/>
    <property type="evidence" value="ECO:0007669"/>
    <property type="project" value="InterPro"/>
</dbReference>
<dbReference type="GO" id="GO:0006412">
    <property type="term" value="P:translation"/>
    <property type="evidence" value="ECO:0007669"/>
    <property type="project" value="UniProtKB-UniRule"/>
</dbReference>
<dbReference type="Proteomes" id="UP000242520">
    <property type="component" value="Unassembled WGS sequence"/>
</dbReference>
<dbReference type="HAMAP" id="MF_00120">
    <property type="entry name" value="GatA"/>
    <property type="match status" value="1"/>
</dbReference>
<evidence type="ECO:0000256" key="3">
    <source>
        <dbReference type="ARBA" id="ARBA00022840"/>
    </source>
</evidence>
<accession>A0A1M5RK55</accession>
<name>A0A1M5RK55_9FIRM</name>
<dbReference type="SUPFAM" id="SSF75304">
    <property type="entry name" value="Amidase signature (AS) enzymes"/>
    <property type="match status" value="1"/>
</dbReference>
<dbReference type="InterPro" id="IPR036928">
    <property type="entry name" value="AS_sf"/>
</dbReference>
<dbReference type="GO" id="GO:0050567">
    <property type="term" value="F:glutaminyl-tRNA synthase (glutamine-hydrolyzing) activity"/>
    <property type="evidence" value="ECO:0007669"/>
    <property type="project" value="UniProtKB-UniRule"/>
</dbReference>
<dbReference type="InterPro" id="IPR004412">
    <property type="entry name" value="GatA"/>
</dbReference>
<evidence type="ECO:0000256" key="4">
    <source>
        <dbReference type="ARBA" id="ARBA00022917"/>
    </source>
</evidence>
<dbReference type="NCBIfam" id="TIGR00132">
    <property type="entry name" value="gatA"/>
    <property type="match status" value="1"/>
</dbReference>
<evidence type="ECO:0000313" key="8">
    <source>
        <dbReference type="EMBL" id="SHH26526.1"/>
    </source>
</evidence>
<keyword evidence="4 6" id="KW-0648">Protein biosynthesis</keyword>